<evidence type="ECO:0000256" key="1">
    <source>
        <dbReference type="SAM" id="SignalP"/>
    </source>
</evidence>
<dbReference type="KEGG" id="jeo:JMA_20050"/>
<dbReference type="STRING" id="1508404.JMA_20050"/>
<proteinExistence type="predicted"/>
<feature type="chain" id="PRO_5039728005" evidence="1">
    <location>
        <begin position="23"/>
        <end position="45"/>
    </location>
</feature>
<sequence>MNWKKTILIVLFLTAFSAAAFAAYQKGQMKPIEFILMQTTVRKKK</sequence>
<evidence type="ECO:0000313" key="3">
    <source>
        <dbReference type="Proteomes" id="UP000031449"/>
    </source>
</evidence>
<dbReference type="Proteomes" id="UP000031449">
    <property type="component" value="Chromosome"/>
</dbReference>
<dbReference type="AlphaFoldDB" id="A0A0B5ART4"/>
<dbReference type="HOGENOM" id="CLU_3200838_0_0_9"/>
<dbReference type="EMBL" id="CP009416">
    <property type="protein sequence ID" value="AJD91322.1"/>
    <property type="molecule type" value="Genomic_DNA"/>
</dbReference>
<protein>
    <submittedName>
        <fullName evidence="2">Uncharacterized protein</fullName>
    </submittedName>
</protein>
<evidence type="ECO:0000313" key="2">
    <source>
        <dbReference type="EMBL" id="AJD91322.1"/>
    </source>
</evidence>
<accession>A0A0B5ART4</accession>
<keyword evidence="1" id="KW-0732">Signal</keyword>
<gene>
    <name evidence="2" type="ORF">JMA_20050</name>
</gene>
<organism evidence="2 3">
    <name type="scientific">Jeotgalibacillus malaysiensis</name>
    <dbReference type="NCBI Taxonomy" id="1508404"/>
    <lineage>
        <taxon>Bacteria</taxon>
        <taxon>Bacillati</taxon>
        <taxon>Bacillota</taxon>
        <taxon>Bacilli</taxon>
        <taxon>Bacillales</taxon>
        <taxon>Caryophanaceae</taxon>
        <taxon>Jeotgalibacillus</taxon>
    </lineage>
</organism>
<dbReference type="BioCyc" id="JESP1508404:G14D9-11260-MONOMER"/>
<name>A0A0B5ART4_9BACL</name>
<feature type="signal peptide" evidence="1">
    <location>
        <begin position="1"/>
        <end position="22"/>
    </location>
</feature>
<keyword evidence="3" id="KW-1185">Reference proteome</keyword>
<reference evidence="2 3" key="1">
    <citation type="submission" date="2014-08" db="EMBL/GenBank/DDBJ databases">
        <title>Complete genome of a marine bacteria Jeotgalibacillus malaysiensis.</title>
        <authorList>
            <person name="Yaakop A.S."/>
            <person name="Chan K.-G."/>
            <person name="Goh K.M."/>
        </authorList>
    </citation>
    <scope>NUCLEOTIDE SEQUENCE [LARGE SCALE GENOMIC DNA]</scope>
    <source>
        <strain evidence="2 3">D5</strain>
    </source>
</reference>